<evidence type="ECO:0000313" key="3">
    <source>
        <dbReference type="Proteomes" id="UP001500631"/>
    </source>
</evidence>
<dbReference type="RefSeq" id="WP_077926593.1">
    <property type="nucleotide sequence ID" value="NZ_BAABKE010000007.1"/>
</dbReference>
<proteinExistence type="predicted"/>
<keyword evidence="3" id="KW-1185">Reference proteome</keyword>
<gene>
    <name evidence="2" type="ORF">GCM10023338_20410</name>
</gene>
<dbReference type="EMBL" id="BAABKE010000007">
    <property type="protein sequence ID" value="GAA5102737.1"/>
    <property type="molecule type" value="Genomic_DNA"/>
</dbReference>
<evidence type="ECO:0008006" key="4">
    <source>
        <dbReference type="Google" id="ProtNLM"/>
    </source>
</evidence>
<sequence length="191" mass="21354">MPENKQLTVQKLQEKLDAMGVPYNKKAKLEELQALYDENQRPFEVVPGQMVKVMTKDKDGNDIEGEMALDLLMGADEVIIQLKEENAQLKATNVSLYEVNEALEAKNAELEAKQSTIIMGELDEATEDHNLGTGDNIANVSTVIGLESRMRAGFTFTRKTATYYLSDEELAAIKADNHLIIHGEVKKREVE</sequence>
<dbReference type="SUPFAM" id="SSF160059">
    <property type="entry name" value="PriA/YqbF domain"/>
    <property type="match status" value="1"/>
</dbReference>
<evidence type="ECO:0000313" key="2">
    <source>
        <dbReference type="EMBL" id="GAA5102737.1"/>
    </source>
</evidence>
<evidence type="ECO:0000256" key="1">
    <source>
        <dbReference type="SAM" id="Coils"/>
    </source>
</evidence>
<reference evidence="3" key="1">
    <citation type="journal article" date="2019" name="Int. J. Syst. Evol. Microbiol.">
        <title>The Global Catalogue of Microorganisms (GCM) 10K type strain sequencing project: providing services to taxonomists for standard genome sequencing and annotation.</title>
        <authorList>
            <consortium name="The Broad Institute Genomics Platform"/>
            <consortium name="The Broad Institute Genome Sequencing Center for Infectious Disease"/>
            <person name="Wu L."/>
            <person name="Ma J."/>
        </authorList>
    </citation>
    <scope>NUCLEOTIDE SEQUENCE [LARGE SCALE GENOMIC DNA]</scope>
    <source>
        <strain evidence="3">JCM 18424</strain>
    </source>
</reference>
<keyword evidence="1" id="KW-0175">Coiled coil</keyword>
<comment type="caution">
    <text evidence="2">The sequence shown here is derived from an EMBL/GenBank/DDBJ whole genome shotgun (WGS) entry which is preliminary data.</text>
</comment>
<organism evidence="2 3">
    <name type="scientific">Wohlfahrtiimonas larvae</name>
    <dbReference type="NCBI Taxonomy" id="1157986"/>
    <lineage>
        <taxon>Bacteria</taxon>
        <taxon>Pseudomonadati</taxon>
        <taxon>Pseudomonadota</taxon>
        <taxon>Gammaproteobacteria</taxon>
        <taxon>Cardiobacteriales</taxon>
        <taxon>Ignatzschineriaceae</taxon>
        <taxon>Wohlfahrtiimonas</taxon>
    </lineage>
</organism>
<dbReference type="Gene3D" id="1.10.720.30">
    <property type="entry name" value="SAP domain"/>
    <property type="match status" value="1"/>
</dbReference>
<dbReference type="InterPro" id="IPR036361">
    <property type="entry name" value="SAP_dom_sf"/>
</dbReference>
<feature type="coiled-coil region" evidence="1">
    <location>
        <begin position="72"/>
        <end position="113"/>
    </location>
</feature>
<dbReference type="Proteomes" id="UP001500631">
    <property type="component" value="Unassembled WGS sequence"/>
</dbReference>
<accession>A0ABP9MZW4</accession>
<name>A0ABP9MZW4_9GAMM</name>
<protein>
    <recommendedName>
        <fullName evidence="4">SAP domain-containing protein</fullName>
    </recommendedName>
</protein>